<evidence type="ECO:0000256" key="2">
    <source>
        <dbReference type="ARBA" id="ARBA00004829"/>
    </source>
</evidence>
<dbReference type="GO" id="GO:0045436">
    <property type="term" value="F:lycopene beta cyclase activity"/>
    <property type="evidence" value="ECO:0007669"/>
    <property type="project" value="UniProtKB-ARBA"/>
</dbReference>
<evidence type="ECO:0000256" key="8">
    <source>
        <dbReference type="SAM" id="Phobius"/>
    </source>
</evidence>
<dbReference type="GO" id="GO:0016020">
    <property type="term" value="C:membrane"/>
    <property type="evidence" value="ECO:0007669"/>
    <property type="project" value="UniProtKB-SubCell"/>
</dbReference>
<proteinExistence type="predicted"/>
<feature type="domain" description="Lycopene cyclase" evidence="9">
    <location>
        <begin position="9"/>
        <end position="92"/>
    </location>
</feature>
<keyword evidence="5 8" id="KW-1133">Transmembrane helix</keyword>
<dbReference type="AlphaFoldDB" id="A0AAD0E4B9"/>
<feature type="transmembrane region" description="Helical" evidence="8">
    <location>
        <begin position="31"/>
        <end position="50"/>
    </location>
</feature>
<evidence type="ECO:0000259" key="9">
    <source>
        <dbReference type="Pfam" id="PF18916"/>
    </source>
</evidence>
<name>A0AAD0E4B9_9ACTN</name>
<evidence type="ECO:0000256" key="4">
    <source>
        <dbReference type="ARBA" id="ARBA00022746"/>
    </source>
</evidence>
<dbReference type="Pfam" id="PF18916">
    <property type="entry name" value="Lycopene_cyc"/>
    <property type="match status" value="1"/>
</dbReference>
<dbReference type="KEGG" id="plan:A1s21148_02080"/>
<evidence type="ECO:0000313" key="11">
    <source>
        <dbReference type="EMBL" id="ASY10343.1"/>
    </source>
</evidence>
<dbReference type="EMBL" id="CP016769">
    <property type="protein sequence ID" value="ASY10343.1"/>
    <property type="molecule type" value="Genomic_DNA"/>
</dbReference>
<reference evidence="10 12" key="1">
    <citation type="submission" date="2016-07" db="EMBL/GenBank/DDBJ databases">
        <title>High microdiversification within the ubiquitous acI lineage of Actinobacteria.</title>
        <authorList>
            <person name="Neuenschwander S.M."/>
            <person name="Salcher M."/>
            <person name="Ghai R."/>
            <person name="Pernthaler J."/>
        </authorList>
    </citation>
    <scope>NUCLEOTIDE SEQUENCE [LARGE SCALE GENOMIC DNA]</scope>
    <source>
        <strain evidence="10">MMS-21-148</strain>
    </source>
</reference>
<evidence type="ECO:0000256" key="5">
    <source>
        <dbReference type="ARBA" id="ARBA00022989"/>
    </source>
</evidence>
<gene>
    <name evidence="10" type="ORF">A1s21148_02065</name>
    <name evidence="11" type="ORF">A1s21148_02080</name>
</gene>
<protein>
    <submittedName>
        <fullName evidence="10">Lycopene cyclase</fullName>
    </submittedName>
</protein>
<dbReference type="RefSeq" id="WP_095670830.1">
    <property type="nucleotide sequence ID" value="NZ_CP016769.1"/>
</dbReference>
<evidence type="ECO:0000256" key="6">
    <source>
        <dbReference type="ARBA" id="ARBA00023136"/>
    </source>
</evidence>
<dbReference type="GO" id="GO:0016872">
    <property type="term" value="F:intramolecular lyase activity"/>
    <property type="evidence" value="ECO:0007669"/>
    <property type="project" value="InterPro"/>
</dbReference>
<evidence type="ECO:0000256" key="7">
    <source>
        <dbReference type="ARBA" id="ARBA00023235"/>
    </source>
</evidence>
<evidence type="ECO:0000313" key="10">
    <source>
        <dbReference type="EMBL" id="ASY10341.1"/>
    </source>
</evidence>
<organism evidence="10 12">
    <name type="scientific">Candidatus Planktophila lacus</name>
    <dbReference type="NCBI Taxonomy" id="1884913"/>
    <lineage>
        <taxon>Bacteria</taxon>
        <taxon>Bacillati</taxon>
        <taxon>Actinomycetota</taxon>
        <taxon>Actinomycetes</taxon>
        <taxon>Candidatus Nanopelagicales</taxon>
        <taxon>Candidatus Nanopelagicaceae</taxon>
        <taxon>Candidatus Planktophila</taxon>
    </lineage>
</organism>
<comment type="subcellular location">
    <subcellularLocation>
        <location evidence="1">Membrane</location>
        <topology evidence="1">Multi-pass membrane protein</topology>
    </subcellularLocation>
</comment>
<dbReference type="EMBL" id="CP016769">
    <property type="protein sequence ID" value="ASY10341.1"/>
    <property type="molecule type" value="Genomic_DNA"/>
</dbReference>
<keyword evidence="7" id="KW-0413">Isomerase</keyword>
<dbReference type="GO" id="GO:0016117">
    <property type="term" value="P:carotenoid biosynthetic process"/>
    <property type="evidence" value="ECO:0007669"/>
    <property type="project" value="UniProtKB-KW"/>
</dbReference>
<evidence type="ECO:0000313" key="12">
    <source>
        <dbReference type="Proteomes" id="UP000217144"/>
    </source>
</evidence>
<accession>A0AAD0E4B9</accession>
<dbReference type="KEGG" id="plan:A1s21148_02065"/>
<dbReference type="NCBIfam" id="TIGR03462">
    <property type="entry name" value="CarR_dom_SF"/>
    <property type="match status" value="1"/>
</dbReference>
<dbReference type="Proteomes" id="UP000217144">
    <property type="component" value="Chromosome"/>
</dbReference>
<dbReference type="InterPro" id="IPR017825">
    <property type="entry name" value="Lycopene_cyclase_dom"/>
</dbReference>
<keyword evidence="4" id="KW-0125">Carotenoid biosynthesis</keyword>
<feature type="transmembrane region" description="Helical" evidence="8">
    <location>
        <begin position="6"/>
        <end position="22"/>
    </location>
</feature>
<keyword evidence="3 8" id="KW-0812">Transmembrane</keyword>
<sequence length="114" mass="13145">MNYSDIAITAFAVAVMADLFLFKNSLLTRPAFWTSYAIILPFQFLTNWWLTSRNIVMYSPDAIVGLRIFSAPAEDLLFGFALLLGTMDMWEFWGRRGMQQDPRPDKKNKIEPSN</sequence>
<keyword evidence="12" id="KW-1185">Reference proteome</keyword>
<comment type="pathway">
    <text evidence="2">Carotenoid biosynthesis.</text>
</comment>
<evidence type="ECO:0000256" key="3">
    <source>
        <dbReference type="ARBA" id="ARBA00022692"/>
    </source>
</evidence>
<evidence type="ECO:0000256" key="1">
    <source>
        <dbReference type="ARBA" id="ARBA00004141"/>
    </source>
</evidence>
<keyword evidence="6 8" id="KW-0472">Membrane</keyword>